<organism evidence="8 9">
    <name type="scientific">Bacillus salitolerans</name>
    <dbReference type="NCBI Taxonomy" id="1437434"/>
    <lineage>
        <taxon>Bacteria</taxon>
        <taxon>Bacillati</taxon>
        <taxon>Bacillota</taxon>
        <taxon>Bacilli</taxon>
        <taxon>Bacillales</taxon>
        <taxon>Bacillaceae</taxon>
        <taxon>Bacillus</taxon>
    </lineage>
</organism>
<keyword evidence="1" id="KW-0229">DNA integration</keyword>
<dbReference type="PROSITE" id="PS51736">
    <property type="entry name" value="RECOMBINASES_3"/>
    <property type="match status" value="1"/>
</dbReference>
<evidence type="ECO:0000313" key="8">
    <source>
        <dbReference type="EMBL" id="MFD1735005.1"/>
    </source>
</evidence>
<dbReference type="InterPro" id="IPR050639">
    <property type="entry name" value="SSR_resolvase"/>
</dbReference>
<dbReference type="Proteomes" id="UP001597214">
    <property type="component" value="Unassembled WGS sequence"/>
</dbReference>
<keyword evidence="3" id="KW-0233">DNA recombination</keyword>
<accession>A0ABW4LIC4</accession>
<dbReference type="SUPFAM" id="SSF53041">
    <property type="entry name" value="Resolvase-like"/>
    <property type="match status" value="1"/>
</dbReference>
<dbReference type="InterPro" id="IPR025827">
    <property type="entry name" value="Zn_ribbon_recom_dom"/>
</dbReference>
<evidence type="ECO:0000259" key="7">
    <source>
        <dbReference type="PROSITE" id="PS51737"/>
    </source>
</evidence>
<gene>
    <name evidence="8" type="ORF">ACFSCX_00365</name>
</gene>
<dbReference type="Gene3D" id="3.90.1750.20">
    <property type="entry name" value="Putative Large Serine Recombinase, Chain B, Domain 2"/>
    <property type="match status" value="1"/>
</dbReference>
<feature type="coiled-coil region" evidence="5">
    <location>
        <begin position="440"/>
        <end position="467"/>
    </location>
</feature>
<dbReference type="Pfam" id="PF07508">
    <property type="entry name" value="Recombinase"/>
    <property type="match status" value="1"/>
</dbReference>
<dbReference type="InterPro" id="IPR011109">
    <property type="entry name" value="DNA_bind_recombinase_dom"/>
</dbReference>
<evidence type="ECO:0000259" key="6">
    <source>
        <dbReference type="PROSITE" id="PS51736"/>
    </source>
</evidence>
<dbReference type="CDD" id="cd00338">
    <property type="entry name" value="Ser_Recombinase"/>
    <property type="match status" value="1"/>
</dbReference>
<reference evidence="9" key="1">
    <citation type="journal article" date="2019" name="Int. J. Syst. Evol. Microbiol.">
        <title>The Global Catalogue of Microorganisms (GCM) 10K type strain sequencing project: providing services to taxonomists for standard genome sequencing and annotation.</title>
        <authorList>
            <consortium name="The Broad Institute Genomics Platform"/>
            <consortium name="The Broad Institute Genome Sequencing Center for Infectious Disease"/>
            <person name="Wu L."/>
            <person name="Ma J."/>
        </authorList>
    </citation>
    <scope>NUCLEOTIDE SEQUENCE [LARGE SCALE GENOMIC DNA]</scope>
    <source>
        <strain evidence="9">CCUG 49339</strain>
    </source>
</reference>
<dbReference type="InterPro" id="IPR036162">
    <property type="entry name" value="Resolvase-like_N_sf"/>
</dbReference>
<keyword evidence="9" id="KW-1185">Reference proteome</keyword>
<dbReference type="InterPro" id="IPR006119">
    <property type="entry name" value="Resolv_N"/>
</dbReference>
<keyword evidence="2" id="KW-0238">DNA-binding</keyword>
<evidence type="ECO:0000256" key="3">
    <source>
        <dbReference type="ARBA" id="ARBA00023172"/>
    </source>
</evidence>
<dbReference type="InterPro" id="IPR006118">
    <property type="entry name" value="Recombinase_CS"/>
</dbReference>
<dbReference type="InterPro" id="IPR038109">
    <property type="entry name" value="DNA_bind_recomb_sf"/>
</dbReference>
<proteinExistence type="predicted"/>
<dbReference type="PANTHER" id="PTHR30461">
    <property type="entry name" value="DNA-INVERTASE FROM LAMBDOID PROPHAGE"/>
    <property type="match status" value="1"/>
</dbReference>
<name>A0ABW4LIC4_9BACI</name>
<sequence length="558" mass="64233">MNTSLLKSEDFIFSENTKRKVAIYARVSTIEQADEGYSIDEQVRILREWCDRYGYEVYKEYVDRGISGKNIHGRPALKQLISDSNNNEFDIVIVWKINRLSRDILDTLRVVKNFKENGITFKSYSENFETETHQGEMFFQMMAVLAEFERKQISENVKLGMIARAREGSWNGGQVLGYDTVEVSNENKKKKSTKLVINEKEAQTVRRIFQLYLEGNGYKSIANTVNHEGHRSKKNNHFSINAIRTILTNPIYAGYIRYNVRRDWSQKRRNNINPSPVIERGNHTPILSEDTWNKAKAILEKRTGKPNRVHSGEYPLTGLLKCPACGAGMVLGRTTNKNKDGTKRVLEYYVCGAWKNKGTAACNSNSIRVDYADKYVLNKIAHFTNTDELIKDVVERINNGDKDQMAPVQKEYQIVIKSLEGITSKKDKVLGLFEDGVLSKGELVNRLAKINDEKQVLEDRLKPLEMQLNQSNQVEISVKVVKEVMTNFEKVYKETITTEQKKHLLQLLISKITIKDRKKIDTIQIQLNNHVVNRFTIKGEEKSSEDDFSSPFSIYFNI</sequence>
<evidence type="ECO:0000256" key="5">
    <source>
        <dbReference type="SAM" id="Coils"/>
    </source>
</evidence>
<evidence type="ECO:0000313" key="9">
    <source>
        <dbReference type="Proteomes" id="UP001597214"/>
    </source>
</evidence>
<dbReference type="Pfam" id="PF00239">
    <property type="entry name" value="Resolvase"/>
    <property type="match status" value="1"/>
</dbReference>
<dbReference type="PROSITE" id="PS51737">
    <property type="entry name" value="RECOMBINASE_DNA_BIND"/>
    <property type="match status" value="1"/>
</dbReference>
<feature type="active site" description="O-(5'-phospho-DNA)-serine intermediate" evidence="4">
    <location>
        <position position="28"/>
    </location>
</feature>
<keyword evidence="5" id="KW-0175">Coiled coil</keyword>
<evidence type="ECO:0000256" key="2">
    <source>
        <dbReference type="ARBA" id="ARBA00023125"/>
    </source>
</evidence>
<evidence type="ECO:0000256" key="1">
    <source>
        <dbReference type="ARBA" id="ARBA00022908"/>
    </source>
</evidence>
<dbReference type="Gene3D" id="3.40.50.1390">
    <property type="entry name" value="Resolvase, N-terminal catalytic domain"/>
    <property type="match status" value="1"/>
</dbReference>
<dbReference type="RefSeq" id="WP_377926087.1">
    <property type="nucleotide sequence ID" value="NZ_JBHUEM010000001.1"/>
</dbReference>
<feature type="domain" description="Recombinase" evidence="7">
    <location>
        <begin position="175"/>
        <end position="305"/>
    </location>
</feature>
<comment type="caution">
    <text evidence="8">The sequence shown here is derived from an EMBL/GenBank/DDBJ whole genome shotgun (WGS) entry which is preliminary data.</text>
</comment>
<dbReference type="PROSITE" id="PS00397">
    <property type="entry name" value="RECOMBINASES_1"/>
    <property type="match status" value="1"/>
</dbReference>
<feature type="domain" description="Resolvase/invertase-type recombinase catalytic" evidence="6">
    <location>
        <begin position="20"/>
        <end position="168"/>
    </location>
</feature>
<dbReference type="EMBL" id="JBHUEM010000001">
    <property type="protein sequence ID" value="MFD1735005.1"/>
    <property type="molecule type" value="Genomic_DNA"/>
</dbReference>
<dbReference type="PANTHER" id="PTHR30461:SF23">
    <property type="entry name" value="DNA RECOMBINASE-RELATED"/>
    <property type="match status" value="1"/>
</dbReference>
<dbReference type="SMART" id="SM00857">
    <property type="entry name" value="Resolvase"/>
    <property type="match status" value="1"/>
</dbReference>
<dbReference type="Pfam" id="PF13408">
    <property type="entry name" value="Zn_ribbon_recom"/>
    <property type="match status" value="1"/>
</dbReference>
<protein>
    <submittedName>
        <fullName evidence="8">Recombinase family protein</fullName>
    </submittedName>
</protein>
<evidence type="ECO:0000256" key="4">
    <source>
        <dbReference type="PROSITE-ProRule" id="PRU10137"/>
    </source>
</evidence>